<gene>
    <name evidence="7" type="ORF">SAMN02983003_3833</name>
</gene>
<dbReference type="InterPro" id="IPR002810">
    <property type="entry name" value="NfeD-like_C"/>
</dbReference>
<evidence type="ECO:0000256" key="5">
    <source>
        <dbReference type="SAM" id="Phobius"/>
    </source>
</evidence>
<accession>A0A1K2I2N5</accession>
<sequence length="151" mass="15947">MILETLSSLGGWAWVVVGVVLLALELVVPGGVLVWLGVAGIVTGLASLFQPIGLPFQFLLFGGLSLVLIAGWLRYQKGRTVPTDRPYLNRRADQLMGQVATLDEAIVNGSGRLGLGDTIWRIAGPDLPAGHRVRIIGAEGATLRVEPVDAG</sequence>
<feature type="domain" description="NfeD-like C-terminal" evidence="6">
    <location>
        <begin position="92"/>
        <end position="147"/>
    </location>
</feature>
<evidence type="ECO:0000313" key="8">
    <source>
        <dbReference type="Proteomes" id="UP000183447"/>
    </source>
</evidence>
<dbReference type="GO" id="GO:0005886">
    <property type="term" value="C:plasma membrane"/>
    <property type="evidence" value="ECO:0007669"/>
    <property type="project" value="TreeGrafter"/>
</dbReference>
<feature type="transmembrane region" description="Helical" evidence="5">
    <location>
        <begin position="56"/>
        <end position="75"/>
    </location>
</feature>
<name>A0A1K2I2N5_9HYPH</name>
<evidence type="ECO:0000256" key="1">
    <source>
        <dbReference type="ARBA" id="ARBA00004141"/>
    </source>
</evidence>
<evidence type="ECO:0000256" key="3">
    <source>
        <dbReference type="ARBA" id="ARBA00022989"/>
    </source>
</evidence>
<organism evidence="7 8">
    <name type="scientific">Devosia enhydra</name>
    <dbReference type="NCBI Taxonomy" id="665118"/>
    <lineage>
        <taxon>Bacteria</taxon>
        <taxon>Pseudomonadati</taxon>
        <taxon>Pseudomonadota</taxon>
        <taxon>Alphaproteobacteria</taxon>
        <taxon>Hyphomicrobiales</taxon>
        <taxon>Devosiaceae</taxon>
        <taxon>Devosia</taxon>
    </lineage>
</organism>
<dbReference type="Pfam" id="PF01957">
    <property type="entry name" value="NfeD"/>
    <property type="match status" value="1"/>
</dbReference>
<evidence type="ECO:0000259" key="6">
    <source>
        <dbReference type="Pfam" id="PF01957"/>
    </source>
</evidence>
<keyword evidence="4 5" id="KW-0472">Membrane</keyword>
<dbReference type="InterPro" id="IPR012340">
    <property type="entry name" value="NA-bd_OB-fold"/>
</dbReference>
<proteinExistence type="predicted"/>
<keyword evidence="8" id="KW-1185">Reference proteome</keyword>
<evidence type="ECO:0000256" key="2">
    <source>
        <dbReference type="ARBA" id="ARBA00022692"/>
    </source>
</evidence>
<protein>
    <recommendedName>
        <fullName evidence="6">NfeD-like C-terminal domain-containing protein</fullName>
    </recommendedName>
</protein>
<dbReference type="AlphaFoldDB" id="A0A1K2I2N5"/>
<evidence type="ECO:0000313" key="7">
    <source>
        <dbReference type="EMBL" id="SFZ86642.1"/>
    </source>
</evidence>
<dbReference type="EMBL" id="FPKU01000004">
    <property type="protein sequence ID" value="SFZ86642.1"/>
    <property type="molecule type" value="Genomic_DNA"/>
</dbReference>
<dbReference type="InterPro" id="IPR052165">
    <property type="entry name" value="Membrane_assoc_protease"/>
</dbReference>
<dbReference type="PANTHER" id="PTHR33507:SF3">
    <property type="entry name" value="INNER MEMBRANE PROTEIN YBBJ"/>
    <property type="match status" value="1"/>
</dbReference>
<dbReference type="Gene3D" id="2.40.50.140">
    <property type="entry name" value="Nucleic acid-binding proteins"/>
    <property type="match status" value="1"/>
</dbReference>
<dbReference type="STRING" id="665118.SAMN02983003_3833"/>
<dbReference type="PANTHER" id="PTHR33507">
    <property type="entry name" value="INNER MEMBRANE PROTEIN YBBJ"/>
    <property type="match status" value="1"/>
</dbReference>
<dbReference type="OrthoDB" id="9810336at2"/>
<dbReference type="Proteomes" id="UP000183447">
    <property type="component" value="Unassembled WGS sequence"/>
</dbReference>
<comment type="subcellular location">
    <subcellularLocation>
        <location evidence="1">Membrane</location>
        <topology evidence="1">Multi-pass membrane protein</topology>
    </subcellularLocation>
</comment>
<feature type="transmembrane region" description="Helical" evidence="5">
    <location>
        <begin position="12"/>
        <end position="36"/>
    </location>
</feature>
<reference evidence="7 8" key="1">
    <citation type="submission" date="2016-11" db="EMBL/GenBank/DDBJ databases">
        <authorList>
            <person name="Jaros S."/>
            <person name="Januszkiewicz K."/>
            <person name="Wedrychowicz H."/>
        </authorList>
    </citation>
    <scope>NUCLEOTIDE SEQUENCE [LARGE SCALE GENOMIC DNA]</scope>
    <source>
        <strain evidence="7 8">ATCC 23634</strain>
    </source>
</reference>
<keyword evidence="3 5" id="KW-1133">Transmembrane helix</keyword>
<keyword evidence="2 5" id="KW-0812">Transmembrane</keyword>
<evidence type="ECO:0000256" key="4">
    <source>
        <dbReference type="ARBA" id="ARBA00023136"/>
    </source>
</evidence>